<evidence type="ECO:0000313" key="2">
    <source>
        <dbReference type="Proteomes" id="UP000317648"/>
    </source>
</evidence>
<dbReference type="OrthoDB" id="265084at2"/>
<accession>A0A518DTG5</accession>
<gene>
    <name evidence="1" type="ORF">Pla8534_29420</name>
</gene>
<proteinExistence type="predicted"/>
<evidence type="ECO:0000313" key="1">
    <source>
        <dbReference type="EMBL" id="QDU95130.1"/>
    </source>
</evidence>
<organism evidence="1 2">
    <name type="scientific">Lignipirellula cremea</name>
    <dbReference type="NCBI Taxonomy" id="2528010"/>
    <lineage>
        <taxon>Bacteria</taxon>
        <taxon>Pseudomonadati</taxon>
        <taxon>Planctomycetota</taxon>
        <taxon>Planctomycetia</taxon>
        <taxon>Pirellulales</taxon>
        <taxon>Pirellulaceae</taxon>
        <taxon>Lignipirellula</taxon>
    </lineage>
</organism>
<dbReference type="EMBL" id="CP036433">
    <property type="protein sequence ID" value="QDU95130.1"/>
    <property type="molecule type" value="Genomic_DNA"/>
</dbReference>
<dbReference type="Gene3D" id="3.90.70.10">
    <property type="entry name" value="Cysteine proteinases"/>
    <property type="match status" value="1"/>
</dbReference>
<sequence>MSRLSTAAPPALGRRLTIPYLAQERSPGVRACGAACLAMAYAALGRPEPAAEIWERIAAPDRRGRRFARTVQLARDAIRCGWSATILRPEDPFAALTGALEQGACVLANHRLSPGSPWGHFSVAIECRAGDIWLHDPLRGASLRQTTIAFDRCWAPLAEPGETIGHVLLAITPPEPGGLSDVCETCRQPIPLALVQQLRGLADGILFCPHCDTGWRLSPSA</sequence>
<name>A0A518DTG5_9BACT</name>
<dbReference type="RefSeq" id="WP_145053900.1">
    <property type="nucleotide sequence ID" value="NZ_CP036433.1"/>
</dbReference>
<dbReference type="KEGG" id="lcre:Pla8534_29420"/>
<protein>
    <recommendedName>
        <fullName evidence="3">Peptidase C39 domain-containing protein</fullName>
    </recommendedName>
</protein>
<dbReference type="Proteomes" id="UP000317648">
    <property type="component" value="Chromosome"/>
</dbReference>
<keyword evidence="2" id="KW-1185">Reference proteome</keyword>
<dbReference type="AlphaFoldDB" id="A0A518DTG5"/>
<evidence type="ECO:0008006" key="3">
    <source>
        <dbReference type="Google" id="ProtNLM"/>
    </source>
</evidence>
<reference evidence="1 2" key="1">
    <citation type="submission" date="2019-02" db="EMBL/GenBank/DDBJ databases">
        <title>Deep-cultivation of Planctomycetes and their phenomic and genomic characterization uncovers novel biology.</title>
        <authorList>
            <person name="Wiegand S."/>
            <person name="Jogler M."/>
            <person name="Boedeker C."/>
            <person name="Pinto D."/>
            <person name="Vollmers J."/>
            <person name="Rivas-Marin E."/>
            <person name="Kohn T."/>
            <person name="Peeters S.H."/>
            <person name="Heuer A."/>
            <person name="Rast P."/>
            <person name="Oberbeckmann S."/>
            <person name="Bunk B."/>
            <person name="Jeske O."/>
            <person name="Meyerdierks A."/>
            <person name="Storesund J.E."/>
            <person name="Kallscheuer N."/>
            <person name="Luecker S."/>
            <person name="Lage O.M."/>
            <person name="Pohl T."/>
            <person name="Merkel B.J."/>
            <person name="Hornburger P."/>
            <person name="Mueller R.-W."/>
            <person name="Bruemmer F."/>
            <person name="Labrenz M."/>
            <person name="Spormann A.M."/>
            <person name="Op den Camp H."/>
            <person name="Overmann J."/>
            <person name="Amann R."/>
            <person name="Jetten M.S.M."/>
            <person name="Mascher T."/>
            <person name="Medema M.H."/>
            <person name="Devos D.P."/>
            <person name="Kaster A.-K."/>
            <person name="Ovreas L."/>
            <person name="Rohde M."/>
            <person name="Galperin M.Y."/>
            <person name="Jogler C."/>
        </authorList>
    </citation>
    <scope>NUCLEOTIDE SEQUENCE [LARGE SCALE GENOMIC DNA]</scope>
    <source>
        <strain evidence="1 2">Pla85_3_4</strain>
    </source>
</reference>